<dbReference type="InterPro" id="IPR047176">
    <property type="entry name" value="FRMD4A/B"/>
</dbReference>
<organism evidence="7 8">
    <name type="scientific">Rhodnius prolixus</name>
    <name type="common">Triatomid bug</name>
    <dbReference type="NCBI Taxonomy" id="13249"/>
    <lineage>
        <taxon>Eukaryota</taxon>
        <taxon>Metazoa</taxon>
        <taxon>Ecdysozoa</taxon>
        <taxon>Arthropoda</taxon>
        <taxon>Hexapoda</taxon>
        <taxon>Insecta</taxon>
        <taxon>Pterygota</taxon>
        <taxon>Neoptera</taxon>
        <taxon>Paraneoptera</taxon>
        <taxon>Hemiptera</taxon>
        <taxon>Heteroptera</taxon>
        <taxon>Panheteroptera</taxon>
        <taxon>Cimicomorpha</taxon>
        <taxon>Reduviidae</taxon>
        <taxon>Triatominae</taxon>
        <taxon>Rhodnius</taxon>
    </lineage>
</organism>
<sequence>MASTGQNNIAIAKKSIRADTKEEAITFSAYEKAEKGLLGTSLLQGRNHLILVQANISCQQQIIRVLSFLTMVASLQSKKEVLETKLKDKTSELRKLCLEEAELTGVLPPETPLEPGESPPQFRRRIATAYTFPENLINKLKSKRFCHTTHNSLYRLVINDETLAALELECKIQTGIAEAALGLASDGTASKSVRRKHRVLYEETQNRLHELQNRLSSLKQQSQPKLKKKPRPQTEIDDCVERDDGEEAGDNLSHPGGLHSSLPERAAHPPMRHSQTYCGYPRLDQHSLPYHQRIVHSHMTLPGIDNRHSMLISELSHGVRSNNPSPIENAAWWPKGREVWHHQMNNNVHYNRSSPDHFYIDAGHNYDRFGSLDRNSQSMMIDSVTDSRLSATLPRNIVGVVGQTNSTVLLPGQTYPENSLMRTQSLGSVESSNKPLVIPLDRKSREKEWYESSLDSTPMSPNGGKNILGSNKSDSASLKSDEIMKSSSSTSTIYEHEHESAKTNQASINNIQFDTVVPYESPKNHTVVQAGKWQPYREVTKPFEMSDFYKYSTKFRQFKIQVQADPKVSEQPTVQQKAIYKPLQPLECRPLMTNWYIFLFRTSYSRPCAAVAKSG</sequence>
<keyword evidence="3 4" id="KW-0175">Coiled coil</keyword>
<dbReference type="InParanoid" id="T1HCL5"/>
<evidence type="ECO:0000256" key="3">
    <source>
        <dbReference type="ARBA" id="ARBA00023054"/>
    </source>
</evidence>
<proteinExistence type="predicted"/>
<dbReference type="PANTHER" id="PTHR46079">
    <property type="entry name" value="FERM DOMAIN-CONTAINING PROTEIN 4"/>
    <property type="match status" value="1"/>
</dbReference>
<feature type="region of interest" description="Disordered" evidence="5">
    <location>
        <begin position="215"/>
        <end position="278"/>
    </location>
</feature>
<feature type="domain" description="Cytohesin Ubiquitin Protein Inducing" evidence="6">
    <location>
        <begin position="69"/>
        <end position="191"/>
    </location>
</feature>
<dbReference type="GO" id="GO:0005737">
    <property type="term" value="C:cytoplasm"/>
    <property type="evidence" value="ECO:0007669"/>
    <property type="project" value="UniProtKB-SubCell"/>
</dbReference>
<reference evidence="7" key="1">
    <citation type="submission" date="2015-05" db="UniProtKB">
        <authorList>
            <consortium name="EnsemblMetazoa"/>
        </authorList>
    </citation>
    <scope>IDENTIFICATION</scope>
</reference>
<feature type="region of interest" description="Disordered" evidence="5">
    <location>
        <begin position="450"/>
        <end position="479"/>
    </location>
</feature>
<dbReference type="EMBL" id="ACPB03002486">
    <property type="status" value="NOT_ANNOTATED_CDS"/>
    <property type="molecule type" value="Genomic_DNA"/>
</dbReference>
<evidence type="ECO:0000256" key="2">
    <source>
        <dbReference type="ARBA" id="ARBA00022490"/>
    </source>
</evidence>
<evidence type="ECO:0000256" key="1">
    <source>
        <dbReference type="ARBA" id="ARBA00004496"/>
    </source>
</evidence>
<dbReference type="VEuPathDB" id="VectorBase:RPRC001779"/>
<dbReference type="STRING" id="13249.T1HCL5"/>
<evidence type="ECO:0000259" key="6">
    <source>
        <dbReference type="Pfam" id="PF11819"/>
    </source>
</evidence>
<dbReference type="eggNOG" id="KOG3529">
    <property type="taxonomic scope" value="Eukaryota"/>
</dbReference>
<feature type="compositionally biased region" description="Polar residues" evidence="5">
    <location>
        <begin position="468"/>
        <end position="478"/>
    </location>
</feature>
<feature type="coiled-coil region" evidence="4">
    <location>
        <begin position="72"/>
        <end position="99"/>
    </location>
</feature>
<name>T1HCL5_RHOPR</name>
<dbReference type="Proteomes" id="UP000015103">
    <property type="component" value="Unassembled WGS sequence"/>
</dbReference>
<evidence type="ECO:0000313" key="8">
    <source>
        <dbReference type="Proteomes" id="UP000015103"/>
    </source>
</evidence>
<evidence type="ECO:0000256" key="4">
    <source>
        <dbReference type="SAM" id="Coils"/>
    </source>
</evidence>
<dbReference type="Pfam" id="PF11819">
    <property type="entry name" value="CUPID"/>
    <property type="match status" value="1"/>
</dbReference>
<accession>T1HCL5</accession>
<dbReference type="GO" id="GO:0090162">
    <property type="term" value="P:establishment of epithelial cell polarity"/>
    <property type="evidence" value="ECO:0007669"/>
    <property type="project" value="InterPro"/>
</dbReference>
<dbReference type="PANTHER" id="PTHR46079:SF2">
    <property type="entry name" value="FERM DOMAIN-CONTAINING PROTEIN"/>
    <property type="match status" value="1"/>
</dbReference>
<dbReference type="InterPro" id="IPR021774">
    <property type="entry name" value="CUPID"/>
</dbReference>
<feature type="compositionally biased region" description="Acidic residues" evidence="5">
    <location>
        <begin position="235"/>
        <end position="249"/>
    </location>
</feature>
<dbReference type="HOGENOM" id="CLU_388500_0_0_1"/>
<dbReference type="EMBL" id="ACPB03002487">
    <property type="status" value="NOT_ANNOTATED_CDS"/>
    <property type="molecule type" value="Genomic_DNA"/>
</dbReference>
<keyword evidence="2" id="KW-0963">Cytoplasm</keyword>
<evidence type="ECO:0000256" key="5">
    <source>
        <dbReference type="SAM" id="MobiDB-lite"/>
    </source>
</evidence>
<dbReference type="EnsemblMetazoa" id="RPRC001779-RA">
    <property type="protein sequence ID" value="RPRC001779-PA"/>
    <property type="gene ID" value="RPRC001779"/>
</dbReference>
<dbReference type="EMBL" id="ACPB03002485">
    <property type="status" value="NOT_ANNOTATED_CDS"/>
    <property type="molecule type" value="Genomic_DNA"/>
</dbReference>
<comment type="subcellular location">
    <subcellularLocation>
        <location evidence="1">Cytoplasm</location>
    </subcellularLocation>
</comment>
<feature type="compositionally biased region" description="Low complexity" evidence="5">
    <location>
        <begin position="215"/>
        <end position="224"/>
    </location>
</feature>
<keyword evidence="8" id="KW-1185">Reference proteome</keyword>
<dbReference type="OMA" id="EDEIVWC"/>
<protein>
    <submittedName>
        <fullName evidence="7">Cytohesin Ubiquitin Protein Inducing domain-containing protein</fullName>
    </submittedName>
</protein>
<dbReference type="AlphaFoldDB" id="T1HCL5"/>
<evidence type="ECO:0000313" key="7">
    <source>
        <dbReference type="EnsemblMetazoa" id="RPRC001779-PA"/>
    </source>
</evidence>